<evidence type="ECO:0000313" key="4">
    <source>
        <dbReference type="Proteomes" id="UP000241421"/>
    </source>
</evidence>
<evidence type="ECO:0000313" key="3">
    <source>
        <dbReference type="EMBL" id="PWF40539.1"/>
    </source>
</evidence>
<reference evidence="3 4" key="1">
    <citation type="submission" date="2018-04" db="EMBL/GenBank/DDBJ databases">
        <title>Massilia violaceinigra sp. nov., a novel purple-pigmented bacterium isolated from Tianshan glacier, Xinjiang, China.</title>
        <authorList>
            <person name="Wang H."/>
        </authorList>
    </citation>
    <scope>NUCLEOTIDE SEQUENCE [LARGE SCALE GENOMIC DNA]</scope>
    <source>
        <strain evidence="3 4">B448-2</strain>
    </source>
</reference>
<comment type="caution">
    <text evidence="3">The sequence shown here is derived from an EMBL/GenBank/DDBJ whole genome shotgun (WGS) entry which is preliminary data.</text>
</comment>
<dbReference type="EMBL" id="PXWF02000322">
    <property type="protein sequence ID" value="PWF40539.1"/>
    <property type="molecule type" value="Genomic_DNA"/>
</dbReference>
<proteinExistence type="predicted"/>
<dbReference type="AlphaFoldDB" id="A0A2U2HC62"/>
<evidence type="ECO:0000256" key="1">
    <source>
        <dbReference type="SAM" id="MobiDB-lite"/>
    </source>
</evidence>
<evidence type="ECO:0008006" key="5">
    <source>
        <dbReference type="Google" id="ProtNLM"/>
    </source>
</evidence>
<evidence type="ECO:0000256" key="2">
    <source>
        <dbReference type="SAM" id="SignalP"/>
    </source>
</evidence>
<organism evidence="3 4">
    <name type="scientific">Massilia glaciei</name>
    <dbReference type="NCBI Taxonomy" id="1524097"/>
    <lineage>
        <taxon>Bacteria</taxon>
        <taxon>Pseudomonadati</taxon>
        <taxon>Pseudomonadota</taxon>
        <taxon>Betaproteobacteria</taxon>
        <taxon>Burkholderiales</taxon>
        <taxon>Oxalobacteraceae</taxon>
        <taxon>Telluria group</taxon>
        <taxon>Massilia</taxon>
    </lineage>
</organism>
<dbReference type="Proteomes" id="UP000241421">
    <property type="component" value="Unassembled WGS sequence"/>
</dbReference>
<sequence length="77" mass="8331">MKKMLLLCLISMSGFASAADYQCKVYCQSGTTTVTVKADSKEDAAAKVDQQGDQICKNDSKGSASKETMRPEQCSRN</sequence>
<protein>
    <recommendedName>
        <fullName evidence="5">DUF4124 domain-containing protein</fullName>
    </recommendedName>
</protein>
<feature type="compositionally biased region" description="Basic and acidic residues" evidence="1">
    <location>
        <begin position="67"/>
        <end position="77"/>
    </location>
</feature>
<name>A0A2U2HC62_9BURK</name>
<feature type="signal peptide" evidence="2">
    <location>
        <begin position="1"/>
        <end position="18"/>
    </location>
</feature>
<feature type="chain" id="PRO_5015526103" description="DUF4124 domain-containing protein" evidence="2">
    <location>
        <begin position="19"/>
        <end position="77"/>
    </location>
</feature>
<keyword evidence="4" id="KW-1185">Reference proteome</keyword>
<keyword evidence="2" id="KW-0732">Signal</keyword>
<gene>
    <name evidence="3" type="ORF">C7C56_025825</name>
</gene>
<accession>A0A2U2HC62</accession>
<feature type="region of interest" description="Disordered" evidence="1">
    <location>
        <begin position="51"/>
        <end position="77"/>
    </location>
</feature>